<organism evidence="9 10">
    <name type="scientific">Microbulbifer celer</name>
    <dbReference type="NCBI Taxonomy" id="435905"/>
    <lineage>
        <taxon>Bacteria</taxon>
        <taxon>Pseudomonadati</taxon>
        <taxon>Pseudomonadota</taxon>
        <taxon>Gammaproteobacteria</taxon>
        <taxon>Cellvibrionales</taxon>
        <taxon>Microbulbiferaceae</taxon>
        <taxon>Microbulbifer</taxon>
    </lineage>
</organism>
<evidence type="ECO:0000256" key="4">
    <source>
        <dbReference type="ARBA" id="ARBA00022801"/>
    </source>
</evidence>
<dbReference type="EC" id="3.1.-.-" evidence="9"/>
<comment type="similarity">
    <text evidence="5">Belongs to the YicC/YloC family.</text>
</comment>
<evidence type="ECO:0000313" key="10">
    <source>
        <dbReference type="Proteomes" id="UP001597264"/>
    </source>
</evidence>
<dbReference type="Pfam" id="PF03755">
    <property type="entry name" value="YicC-like_N"/>
    <property type="match status" value="1"/>
</dbReference>
<feature type="coiled-coil region" evidence="6">
    <location>
        <begin position="179"/>
        <end position="235"/>
    </location>
</feature>
<feature type="domain" description="Endoribonuclease YicC-like N-terminal" evidence="7">
    <location>
        <begin position="6"/>
        <end position="157"/>
    </location>
</feature>
<keyword evidence="2" id="KW-0540">Nuclease</keyword>
<gene>
    <name evidence="9" type="ORF">ACFQ2X_09730</name>
</gene>
<dbReference type="EMBL" id="JBHTLR010000008">
    <property type="protein sequence ID" value="MFD1216880.1"/>
    <property type="molecule type" value="Genomic_DNA"/>
</dbReference>
<evidence type="ECO:0000256" key="3">
    <source>
        <dbReference type="ARBA" id="ARBA00022759"/>
    </source>
</evidence>
<dbReference type="PANTHER" id="PTHR30636:SF3">
    <property type="entry name" value="UPF0701 PROTEIN YICC"/>
    <property type="match status" value="1"/>
</dbReference>
<evidence type="ECO:0000256" key="6">
    <source>
        <dbReference type="SAM" id="Coils"/>
    </source>
</evidence>
<evidence type="ECO:0000259" key="8">
    <source>
        <dbReference type="Pfam" id="PF08340"/>
    </source>
</evidence>
<comment type="caution">
    <text evidence="9">The sequence shown here is derived from an EMBL/GenBank/DDBJ whole genome shotgun (WGS) entry which is preliminary data.</text>
</comment>
<accession>A0ABW3UBJ5</accession>
<proteinExistence type="inferred from homology"/>
<protein>
    <submittedName>
        <fullName evidence="9">YicC/YloC family endoribonuclease</fullName>
        <ecNumber evidence="9">3.1.-.-</ecNumber>
    </submittedName>
</protein>
<keyword evidence="6" id="KW-0175">Coiled coil</keyword>
<reference evidence="10" key="1">
    <citation type="journal article" date="2019" name="Int. J. Syst. Evol. Microbiol.">
        <title>The Global Catalogue of Microorganisms (GCM) 10K type strain sequencing project: providing services to taxonomists for standard genome sequencing and annotation.</title>
        <authorList>
            <consortium name="The Broad Institute Genomics Platform"/>
            <consortium name="The Broad Institute Genome Sequencing Center for Infectious Disease"/>
            <person name="Wu L."/>
            <person name="Ma J."/>
        </authorList>
    </citation>
    <scope>NUCLEOTIDE SEQUENCE [LARGE SCALE GENOMIC DNA]</scope>
    <source>
        <strain evidence="10">CCUG 54356</strain>
    </source>
</reference>
<dbReference type="InterPro" id="IPR013527">
    <property type="entry name" value="YicC-like_N"/>
</dbReference>
<evidence type="ECO:0000256" key="5">
    <source>
        <dbReference type="ARBA" id="ARBA00035648"/>
    </source>
</evidence>
<dbReference type="Pfam" id="PF08340">
    <property type="entry name" value="YicC-like_C"/>
    <property type="match status" value="1"/>
</dbReference>
<comment type="cofactor">
    <cofactor evidence="1">
        <name>a divalent metal cation</name>
        <dbReference type="ChEBI" id="CHEBI:60240"/>
    </cofactor>
</comment>
<evidence type="ECO:0000259" key="7">
    <source>
        <dbReference type="Pfam" id="PF03755"/>
    </source>
</evidence>
<dbReference type="InterPro" id="IPR005229">
    <property type="entry name" value="YicC/YloC-like"/>
</dbReference>
<evidence type="ECO:0000256" key="2">
    <source>
        <dbReference type="ARBA" id="ARBA00022722"/>
    </source>
</evidence>
<keyword evidence="10" id="KW-1185">Reference proteome</keyword>
<dbReference type="RefSeq" id="WP_230437059.1">
    <property type="nucleotide sequence ID" value="NZ_CP087715.1"/>
</dbReference>
<keyword evidence="4 9" id="KW-0378">Hydrolase</keyword>
<keyword evidence="3" id="KW-0255">Endonuclease</keyword>
<name>A0ABW3UBJ5_9GAMM</name>
<dbReference type="Proteomes" id="UP001597264">
    <property type="component" value="Unassembled WGS sequence"/>
</dbReference>
<evidence type="ECO:0000313" key="9">
    <source>
        <dbReference type="EMBL" id="MFD1216880.1"/>
    </source>
</evidence>
<dbReference type="PANTHER" id="PTHR30636">
    <property type="entry name" value="UPF0701 PROTEIN YICC"/>
    <property type="match status" value="1"/>
</dbReference>
<evidence type="ECO:0000256" key="1">
    <source>
        <dbReference type="ARBA" id="ARBA00001968"/>
    </source>
</evidence>
<dbReference type="InterPro" id="IPR013551">
    <property type="entry name" value="YicC-like_C"/>
</dbReference>
<dbReference type="GO" id="GO:0016787">
    <property type="term" value="F:hydrolase activity"/>
    <property type="evidence" value="ECO:0007669"/>
    <property type="project" value="UniProtKB-KW"/>
</dbReference>
<feature type="domain" description="Endoribonuclease YicC-like C-terminal" evidence="8">
    <location>
        <begin position="175"/>
        <end position="291"/>
    </location>
</feature>
<sequence>MANNKVRSMTAFGRAEVTYSTGTAVWELRSVNHRYLEPHFRLPEAARALEPKLREVLRKTLNRGKVELGLNLKPISGETAAIEVNQALAEQLVKAASQVSPAADSLSLNPLEILKWPGVIAEPETNAEEQANAILDSFKQALKQVVDNREREGAELAGFIEARLESIGEQVTAVRALLPQILQNQREKLRTRLEELLEEIDKDRIEQEIALLAQKADVDEELDRLEAHITETRRVLKNGGAIGRRLDFLMQEFNREANTLSSKSVVTDTTQAAVELKVLIEQMREQVQNIE</sequence>
<dbReference type="NCBIfam" id="TIGR00255">
    <property type="entry name" value="YicC/YloC family endoribonuclease"/>
    <property type="match status" value="1"/>
</dbReference>